<proteinExistence type="predicted"/>
<accession>K8F7Z4</accession>
<keyword evidence="4" id="KW-1185">Reference proteome</keyword>
<dbReference type="Proteomes" id="UP000198341">
    <property type="component" value="Chromosome 8"/>
</dbReference>
<dbReference type="PANTHER" id="PTHR10219:SF25">
    <property type="entry name" value="PLECKSTRIN HOMOLOGY DOMAIN-CONTAINING FAMILY A MEMBER 8"/>
    <property type="match status" value="1"/>
</dbReference>
<dbReference type="STRING" id="41875.K8F7Z4"/>
<dbReference type="GO" id="GO:0005829">
    <property type="term" value="C:cytosol"/>
    <property type="evidence" value="ECO:0007669"/>
    <property type="project" value="TreeGrafter"/>
</dbReference>
<dbReference type="eggNOG" id="KOG3221">
    <property type="taxonomic scope" value="Eukaryota"/>
</dbReference>
<dbReference type="Pfam" id="PF08718">
    <property type="entry name" value="GLTP"/>
    <property type="match status" value="1"/>
</dbReference>
<gene>
    <name evidence="3" type="ORF">Bathy08g02960</name>
</gene>
<name>K8F7Z4_9CHLO</name>
<organism evidence="3 4">
    <name type="scientific">Bathycoccus prasinos</name>
    <dbReference type="NCBI Taxonomy" id="41875"/>
    <lineage>
        <taxon>Eukaryota</taxon>
        <taxon>Viridiplantae</taxon>
        <taxon>Chlorophyta</taxon>
        <taxon>Mamiellophyceae</taxon>
        <taxon>Mamiellales</taxon>
        <taxon>Bathycoccaceae</taxon>
        <taxon>Bathycoccus</taxon>
    </lineage>
</organism>
<protein>
    <recommendedName>
        <fullName evidence="2">Glycolipid transfer protein domain-containing protein</fullName>
    </recommendedName>
</protein>
<dbReference type="SUPFAM" id="SSF110004">
    <property type="entry name" value="Glycolipid transfer protein, GLTP"/>
    <property type="match status" value="1"/>
</dbReference>
<evidence type="ECO:0000259" key="2">
    <source>
        <dbReference type="Pfam" id="PF08718"/>
    </source>
</evidence>
<reference evidence="3 4" key="1">
    <citation type="submission" date="2011-10" db="EMBL/GenBank/DDBJ databases">
        <authorList>
            <person name="Genoscope - CEA"/>
        </authorList>
    </citation>
    <scope>NUCLEOTIDE SEQUENCE [LARGE SCALE GENOMIC DNA]</scope>
    <source>
        <strain evidence="3 4">RCC 1105</strain>
    </source>
</reference>
<sequence>MVDKEVNLIKPIVDSLVNLSSEDESRTIRTKSFLRSCRLFLPVLDALGVAFKPAKSDVSGNVERLAKKEEEFENLFDILLDEKKSNAFAANTSCSKGLLWLKRFLEFVVVLVSKLAENRETETKEAASIAYAEKLKPFHGWVSSSAFSVVLQFPPARKGFVENLGGETVLETDGKELVEKFGPVLKRIDDFLTKEDLNDPSKV</sequence>
<dbReference type="InterPro" id="IPR014830">
    <property type="entry name" value="Glycolipid_transfer_prot_dom"/>
</dbReference>
<dbReference type="AlphaFoldDB" id="K8F7Z4"/>
<dbReference type="KEGG" id="bpg:Bathy08g02960"/>
<evidence type="ECO:0000313" key="4">
    <source>
        <dbReference type="Proteomes" id="UP000198341"/>
    </source>
</evidence>
<evidence type="ECO:0000256" key="1">
    <source>
        <dbReference type="ARBA" id="ARBA00022448"/>
    </source>
</evidence>
<dbReference type="GO" id="GO:1902387">
    <property type="term" value="F:ceramide 1-phosphate binding"/>
    <property type="evidence" value="ECO:0007669"/>
    <property type="project" value="TreeGrafter"/>
</dbReference>
<dbReference type="Gene3D" id="1.10.3520.10">
    <property type="entry name" value="Glycolipid transfer protein"/>
    <property type="match status" value="1"/>
</dbReference>
<dbReference type="GeneID" id="19014275"/>
<keyword evidence="1" id="KW-0813">Transport</keyword>
<dbReference type="InterPro" id="IPR036497">
    <property type="entry name" value="GLTP_sf"/>
</dbReference>
<dbReference type="OrthoDB" id="205255at2759"/>
<evidence type="ECO:0000313" key="3">
    <source>
        <dbReference type="EMBL" id="CCO17728.1"/>
    </source>
</evidence>
<dbReference type="GO" id="GO:0016020">
    <property type="term" value="C:membrane"/>
    <property type="evidence" value="ECO:0007669"/>
    <property type="project" value="TreeGrafter"/>
</dbReference>
<dbReference type="PANTHER" id="PTHR10219">
    <property type="entry name" value="GLYCOLIPID TRANSFER PROTEIN-RELATED"/>
    <property type="match status" value="1"/>
</dbReference>
<dbReference type="GO" id="GO:1902388">
    <property type="term" value="F:ceramide 1-phosphate transfer activity"/>
    <property type="evidence" value="ECO:0007669"/>
    <property type="project" value="TreeGrafter"/>
</dbReference>
<dbReference type="EMBL" id="FO082271">
    <property type="protein sequence ID" value="CCO17728.1"/>
    <property type="molecule type" value="Genomic_DNA"/>
</dbReference>
<dbReference type="RefSeq" id="XP_007511607.1">
    <property type="nucleotide sequence ID" value="XM_007511545.1"/>
</dbReference>
<feature type="domain" description="Glycolipid transfer protein" evidence="2">
    <location>
        <begin position="28"/>
        <end position="165"/>
    </location>
</feature>